<keyword evidence="1" id="KW-0812">Transmembrane</keyword>
<evidence type="ECO:0000313" key="2">
    <source>
        <dbReference type="EMBL" id="TIH40334.1"/>
    </source>
</evidence>
<dbReference type="PANTHER" id="PTHR37305:SF1">
    <property type="entry name" value="MEMBRANE PROTEIN"/>
    <property type="match status" value="1"/>
</dbReference>
<proteinExistence type="predicted"/>
<dbReference type="OrthoDB" id="3297477at2"/>
<feature type="transmembrane region" description="Helical" evidence="1">
    <location>
        <begin position="248"/>
        <end position="270"/>
    </location>
</feature>
<feature type="transmembrane region" description="Helical" evidence="1">
    <location>
        <begin position="40"/>
        <end position="62"/>
    </location>
</feature>
<evidence type="ECO:0000256" key="1">
    <source>
        <dbReference type="SAM" id="Phobius"/>
    </source>
</evidence>
<feature type="transmembrane region" description="Helical" evidence="1">
    <location>
        <begin position="82"/>
        <end position="106"/>
    </location>
</feature>
<evidence type="ECO:0000313" key="3">
    <source>
        <dbReference type="Proteomes" id="UP000306192"/>
    </source>
</evidence>
<sequence>MTTTTPARRSTTQPASPIRLSAAGILRSEWIKLRTLRSTVWAYAVILVIQIAFGLLIVAISVNDGGISRGPERGITLASLATFGPIAGVAFGQLVVSVLGVLVISGEYTTGQIRSSFAAVPKRLPVLWAKVAVFGVVTFVVSLVSILLTYLVTAPILSGAGVTSNLFEGNLLLTFVGAAGYLALIGILSMAIGAILRSTAGGIAGALGLLLVVPVVFSLIPADWAHSLSDWLPSAAGSNIYQPGIFEWWQGLLILLGWIVVALATAATLMRRRDA</sequence>
<dbReference type="EMBL" id="QYRT01000003">
    <property type="protein sequence ID" value="TIH40334.1"/>
    <property type="molecule type" value="Genomic_DNA"/>
</dbReference>
<feature type="transmembrane region" description="Helical" evidence="1">
    <location>
        <begin position="203"/>
        <end position="222"/>
    </location>
</feature>
<reference evidence="2 3" key="1">
    <citation type="journal article" date="2019" name="Microorganisms">
        <title>Systematic Affiliation and Genome Analysis of Subtercola vilae DB165(T) with Particular Emphasis on Cold Adaptation of an Isolate from a High-Altitude Cold Volcano Lake.</title>
        <authorList>
            <person name="Villalobos A.S."/>
            <person name="Wiese J."/>
            <person name="Imhoff J.F."/>
            <person name="Dorador C."/>
            <person name="Keller A."/>
            <person name="Hentschel U."/>
        </authorList>
    </citation>
    <scope>NUCLEOTIDE SEQUENCE [LARGE SCALE GENOMIC DNA]</scope>
    <source>
        <strain evidence="2 3">DB165</strain>
    </source>
</reference>
<accession>A0A4V4RG41</accession>
<name>A0A4V4RG41_9MICO</name>
<dbReference type="AlphaFoldDB" id="A0A4V4RG41"/>
<feature type="transmembrane region" description="Helical" evidence="1">
    <location>
        <begin position="127"/>
        <end position="152"/>
    </location>
</feature>
<feature type="transmembrane region" description="Helical" evidence="1">
    <location>
        <begin position="172"/>
        <end position="196"/>
    </location>
</feature>
<keyword evidence="3" id="KW-1185">Reference proteome</keyword>
<dbReference type="RefSeq" id="WP_136640543.1">
    <property type="nucleotide sequence ID" value="NZ_QYRT01000003.1"/>
</dbReference>
<organism evidence="2 3">
    <name type="scientific">Subtercola vilae</name>
    <dbReference type="NCBI Taxonomy" id="2056433"/>
    <lineage>
        <taxon>Bacteria</taxon>
        <taxon>Bacillati</taxon>
        <taxon>Actinomycetota</taxon>
        <taxon>Actinomycetes</taxon>
        <taxon>Micrococcales</taxon>
        <taxon>Microbacteriaceae</taxon>
        <taxon>Subtercola</taxon>
    </lineage>
</organism>
<comment type="caution">
    <text evidence="2">The sequence shown here is derived from an EMBL/GenBank/DDBJ whole genome shotgun (WGS) entry which is preliminary data.</text>
</comment>
<keyword evidence="1" id="KW-0472">Membrane</keyword>
<gene>
    <name evidence="2" type="ORF">D4765_01910</name>
</gene>
<dbReference type="Proteomes" id="UP000306192">
    <property type="component" value="Unassembled WGS sequence"/>
</dbReference>
<keyword evidence="1" id="KW-1133">Transmembrane helix</keyword>
<protein>
    <submittedName>
        <fullName evidence="2">ABC transporter permease</fullName>
    </submittedName>
</protein>
<dbReference type="PANTHER" id="PTHR37305">
    <property type="entry name" value="INTEGRAL MEMBRANE PROTEIN-RELATED"/>
    <property type="match status" value="1"/>
</dbReference>